<evidence type="ECO:0000313" key="3">
    <source>
        <dbReference type="Proteomes" id="UP000199477"/>
    </source>
</evidence>
<protein>
    <recommendedName>
        <fullName evidence="4">Sel1 repeat-containing protein</fullName>
    </recommendedName>
</protein>
<dbReference type="AlphaFoldDB" id="A0A1I2I4Q7"/>
<keyword evidence="1" id="KW-0732">Signal</keyword>
<evidence type="ECO:0008006" key="4">
    <source>
        <dbReference type="Google" id="ProtNLM"/>
    </source>
</evidence>
<proteinExistence type="predicted"/>
<sequence>MIILHKFVAGAVLACTVVAGASFAPSLALAVESTAQADSGMAKQLKFDDFRNAKHCLEAITSLGRVQQEMYICNSRVNGAGLASKNNCQAKVAELSGKAKSINEDSTVSACSRDPDVLSDKFNMAVKAAAEAGSTDAQMCYIQGAGGQGGSPVDVPGYKALAHEYLGKALDRGDWRAVELLSTAPTNLAHGGGGLLVNLPEVGNWETVYGATKLLSLGATGDYAKSLNNRLAEAAHWLSNERIHAAERWAQDMYRKSFHSSPKLTADPVPCLGSYR</sequence>
<evidence type="ECO:0000256" key="1">
    <source>
        <dbReference type="SAM" id="SignalP"/>
    </source>
</evidence>
<dbReference type="EMBL" id="FONH01000015">
    <property type="protein sequence ID" value="SFF37439.1"/>
    <property type="molecule type" value="Genomic_DNA"/>
</dbReference>
<dbReference type="RefSeq" id="WP_026635176.1">
    <property type="nucleotide sequence ID" value="NZ_FONH01000015.1"/>
</dbReference>
<reference evidence="3" key="1">
    <citation type="submission" date="2016-10" db="EMBL/GenBank/DDBJ databases">
        <authorList>
            <person name="Varghese N."/>
            <person name="Submissions S."/>
        </authorList>
    </citation>
    <scope>NUCLEOTIDE SEQUENCE [LARGE SCALE GENOMIC DNA]</scope>
    <source>
        <strain evidence="3">UNC178MFTsu3.1</strain>
    </source>
</reference>
<evidence type="ECO:0000313" key="2">
    <source>
        <dbReference type="EMBL" id="SFF37439.1"/>
    </source>
</evidence>
<feature type="chain" id="PRO_5011509780" description="Sel1 repeat-containing protein" evidence="1">
    <location>
        <begin position="31"/>
        <end position="276"/>
    </location>
</feature>
<dbReference type="STRING" id="500610.SAMN02799615_03298"/>
<accession>A0A1I2I4Q7</accession>
<keyword evidence="3" id="KW-1185">Reference proteome</keyword>
<name>A0A1I2I4Q7_9GAMM</name>
<organism evidence="2 3">
    <name type="scientific">Dyella marensis</name>
    <dbReference type="NCBI Taxonomy" id="500610"/>
    <lineage>
        <taxon>Bacteria</taxon>
        <taxon>Pseudomonadati</taxon>
        <taxon>Pseudomonadota</taxon>
        <taxon>Gammaproteobacteria</taxon>
        <taxon>Lysobacterales</taxon>
        <taxon>Rhodanobacteraceae</taxon>
        <taxon>Dyella</taxon>
    </lineage>
</organism>
<dbReference type="Proteomes" id="UP000199477">
    <property type="component" value="Unassembled WGS sequence"/>
</dbReference>
<feature type="signal peptide" evidence="1">
    <location>
        <begin position="1"/>
        <end position="30"/>
    </location>
</feature>
<gene>
    <name evidence="2" type="ORF">SAMN02799615_03298</name>
</gene>